<dbReference type="PANTHER" id="PTHR10953">
    <property type="entry name" value="UBIQUITIN-ACTIVATING ENZYME E1"/>
    <property type="match status" value="1"/>
</dbReference>
<gene>
    <name evidence="12" type="ORF">CALCODRAFT_441691</name>
</gene>
<accession>A0A165D9I0</accession>
<feature type="compositionally biased region" description="Polar residues" evidence="9">
    <location>
        <begin position="300"/>
        <end position="317"/>
    </location>
</feature>
<dbReference type="InterPro" id="IPR045886">
    <property type="entry name" value="ThiF/MoeB/HesA"/>
</dbReference>
<keyword evidence="5" id="KW-0833">Ubl conjugation pathway</keyword>
<feature type="active site" description="Glycyl thioester intermediate" evidence="8">
    <location>
        <position position="177"/>
    </location>
</feature>
<evidence type="ECO:0000256" key="2">
    <source>
        <dbReference type="ARBA" id="ARBA00005673"/>
    </source>
</evidence>
<feature type="compositionally biased region" description="Basic and acidic residues" evidence="9">
    <location>
        <begin position="617"/>
        <end position="627"/>
    </location>
</feature>
<dbReference type="PROSITE" id="PS51257">
    <property type="entry name" value="PROKAR_LIPOPROTEIN"/>
    <property type="match status" value="1"/>
</dbReference>
<dbReference type="GO" id="GO:0005737">
    <property type="term" value="C:cytoplasm"/>
    <property type="evidence" value="ECO:0007669"/>
    <property type="project" value="TreeGrafter"/>
</dbReference>
<comment type="pathway">
    <text evidence="1">Protein modification; protein sumoylation.</text>
</comment>
<dbReference type="PROSITE" id="PS00865">
    <property type="entry name" value="UBIQUITIN_ACTIVAT_2"/>
    <property type="match status" value="1"/>
</dbReference>
<evidence type="ECO:0000256" key="3">
    <source>
        <dbReference type="ARBA" id="ARBA00022723"/>
    </source>
</evidence>
<feature type="compositionally biased region" description="Pro residues" evidence="9">
    <location>
        <begin position="584"/>
        <end position="601"/>
    </location>
</feature>
<dbReference type="Pfam" id="PF00899">
    <property type="entry name" value="ThiF"/>
    <property type="match status" value="1"/>
</dbReference>
<dbReference type="InterPro" id="IPR019572">
    <property type="entry name" value="UBA_E1_SCCH"/>
</dbReference>
<dbReference type="OrthoDB" id="10255449at2759"/>
<dbReference type="UniPathway" id="UPA00886"/>
<name>A0A165D9I0_9BASI</name>
<evidence type="ECO:0000256" key="6">
    <source>
        <dbReference type="ARBA" id="ARBA00022833"/>
    </source>
</evidence>
<dbReference type="InParanoid" id="A0A165D9I0"/>
<evidence type="ECO:0000256" key="5">
    <source>
        <dbReference type="ARBA" id="ARBA00022786"/>
    </source>
</evidence>
<organism evidence="12 13">
    <name type="scientific">Calocera cornea HHB12733</name>
    <dbReference type="NCBI Taxonomy" id="1353952"/>
    <lineage>
        <taxon>Eukaryota</taxon>
        <taxon>Fungi</taxon>
        <taxon>Dikarya</taxon>
        <taxon>Basidiomycota</taxon>
        <taxon>Agaricomycotina</taxon>
        <taxon>Dacrymycetes</taxon>
        <taxon>Dacrymycetales</taxon>
        <taxon>Dacrymycetaceae</taxon>
        <taxon>Calocera</taxon>
    </lineage>
</organism>
<dbReference type="AlphaFoldDB" id="A0A165D9I0"/>
<dbReference type="FunFam" id="1.10.10.520:FF:000011">
    <property type="entry name" value="Ubiquitin-activating enzyme E1-like"/>
    <property type="match status" value="1"/>
</dbReference>
<feature type="domain" description="Ubiquitin-activating enzyme SCCH" evidence="11">
    <location>
        <begin position="340"/>
        <end position="399"/>
    </location>
</feature>
<dbReference type="SUPFAM" id="SSF69572">
    <property type="entry name" value="Activating enzymes of the ubiquitin-like proteins"/>
    <property type="match status" value="1"/>
</dbReference>
<dbReference type="GO" id="GO:0046872">
    <property type="term" value="F:metal ion binding"/>
    <property type="evidence" value="ECO:0007669"/>
    <property type="project" value="UniProtKB-KW"/>
</dbReference>
<evidence type="ECO:0008006" key="14">
    <source>
        <dbReference type="Google" id="ProtNLM"/>
    </source>
</evidence>
<dbReference type="Gene3D" id="1.10.10.520">
    <property type="entry name" value="Ubiquitin activating enzymes (Uba3). Chain: B, domain 2"/>
    <property type="match status" value="1"/>
</dbReference>
<dbReference type="STRING" id="1353952.A0A165D9I0"/>
<sequence length="663" mass="72271">MGRDAHARAILGPELCSQLANTRVLLVGAGGIGCELLKTLLLTGFGHITLLDLDTIDLSNLNRQFLFRKKDVKQPKALVAAETAGPFNPACTIEPIHADIFEPRFDLAWFSGFDIVLNALDNLGARLHVNKMCISANIPLVESGTAGYLGQVQPIVKDRTECFACMPKETPRTFPVCTIRSTPSTPIHCIVWAKSYLFNKLFGESEDDEAEFDEALKNGENPNEIAELRVEAAAFTKIRSSLSSPNAPALVFDKIYSSDIKRLLGMEDMWKSRTRPVPLEYTAIRAGTFIMPERKKPGTQKLTSGVANGQSNGSKAVNGNGKGPADSAGGLKDRKALSLEDNVELFASSVQRLAERQAVTGQPLSFDKDDDDALDFVTATANLRAICYGIQTKTRWEVKEMAGNIIPAIATTNAMISGLIVMQALHLLRRSYDRMRSVYVRTKPSAPLGVGTMAPPNPYCAICRDVYMPFPCNPEIAVLGDVLRAVGVAKAEDEADDDDETMTGAEEGRELREAFVYEGNRLLFEPEMGENAKKTLAYMGVTWGKSLTVTDYDGKVVNLNLVLLPLPPDHGDVKPFIVPPTLPTLPLRPPPPAQSAPPSPEKPSLKRSAPEDDDIIDDTRAIKRIRTEGGAVKAPAGQDTTIREENGVLILDDDEEDDIVELD</sequence>
<comment type="similarity">
    <text evidence="2">Belongs to the ubiquitin-activating E1 family.</text>
</comment>
<dbReference type="FunCoup" id="A0A165D9I0">
    <property type="interactions" value="1099"/>
</dbReference>
<reference evidence="12 13" key="1">
    <citation type="journal article" date="2016" name="Mol. Biol. Evol.">
        <title>Comparative Genomics of Early-Diverging Mushroom-Forming Fungi Provides Insights into the Origins of Lignocellulose Decay Capabilities.</title>
        <authorList>
            <person name="Nagy L.G."/>
            <person name="Riley R."/>
            <person name="Tritt A."/>
            <person name="Adam C."/>
            <person name="Daum C."/>
            <person name="Floudas D."/>
            <person name="Sun H."/>
            <person name="Yadav J.S."/>
            <person name="Pangilinan J."/>
            <person name="Larsson K.H."/>
            <person name="Matsuura K."/>
            <person name="Barry K."/>
            <person name="Labutti K."/>
            <person name="Kuo R."/>
            <person name="Ohm R.A."/>
            <person name="Bhattacharya S.S."/>
            <person name="Shirouzu T."/>
            <person name="Yoshinaga Y."/>
            <person name="Martin F.M."/>
            <person name="Grigoriev I.V."/>
            <person name="Hibbett D.S."/>
        </authorList>
    </citation>
    <scope>NUCLEOTIDE SEQUENCE [LARGE SCALE GENOMIC DNA]</scope>
    <source>
        <strain evidence="12 13">HHB12733</strain>
    </source>
</reference>
<keyword evidence="3" id="KW-0479">Metal-binding</keyword>
<dbReference type="Gene3D" id="3.50.50.80">
    <property type="entry name" value="Ubiquitin-activating enzyme E1, inactive adenylation domain, subdomain 1"/>
    <property type="match status" value="1"/>
</dbReference>
<feature type="region of interest" description="Disordered" evidence="9">
    <location>
        <begin position="295"/>
        <end position="331"/>
    </location>
</feature>
<evidence type="ECO:0000256" key="8">
    <source>
        <dbReference type="PROSITE-ProRule" id="PRU10132"/>
    </source>
</evidence>
<feature type="compositionally biased region" description="Acidic residues" evidence="9">
    <location>
        <begin position="651"/>
        <end position="663"/>
    </location>
</feature>
<keyword evidence="7" id="KW-0067">ATP-binding</keyword>
<evidence type="ECO:0000256" key="1">
    <source>
        <dbReference type="ARBA" id="ARBA00004718"/>
    </source>
</evidence>
<dbReference type="GO" id="GO:0031510">
    <property type="term" value="C:SUMO activating enzyme complex"/>
    <property type="evidence" value="ECO:0007669"/>
    <property type="project" value="TreeGrafter"/>
</dbReference>
<dbReference type="FunFam" id="3.50.50.80:FF:000002">
    <property type="entry name" value="SUMO-activating enzyme subunit 2"/>
    <property type="match status" value="1"/>
</dbReference>
<dbReference type="EMBL" id="KV424069">
    <property type="protein sequence ID" value="KZT52341.1"/>
    <property type="molecule type" value="Genomic_DNA"/>
</dbReference>
<feature type="region of interest" description="Disordered" evidence="9">
    <location>
        <begin position="584"/>
        <end position="663"/>
    </location>
</feature>
<dbReference type="PANTHER" id="PTHR10953:SF5">
    <property type="entry name" value="SUMO-ACTIVATING ENZYME SUBUNIT 2"/>
    <property type="match status" value="1"/>
</dbReference>
<evidence type="ECO:0000256" key="4">
    <source>
        <dbReference type="ARBA" id="ARBA00022741"/>
    </source>
</evidence>
<dbReference type="GO" id="GO:0005524">
    <property type="term" value="F:ATP binding"/>
    <property type="evidence" value="ECO:0007669"/>
    <property type="project" value="UniProtKB-KW"/>
</dbReference>
<evidence type="ECO:0000313" key="13">
    <source>
        <dbReference type="Proteomes" id="UP000076842"/>
    </source>
</evidence>
<evidence type="ECO:0000256" key="9">
    <source>
        <dbReference type="SAM" id="MobiDB-lite"/>
    </source>
</evidence>
<proteinExistence type="inferred from homology"/>
<keyword evidence="6" id="KW-0862">Zinc</keyword>
<evidence type="ECO:0000259" key="11">
    <source>
        <dbReference type="Pfam" id="PF10585"/>
    </source>
</evidence>
<feature type="domain" description="THIF-type NAD/FAD binding fold" evidence="10">
    <location>
        <begin position="9"/>
        <end position="430"/>
    </location>
</feature>
<dbReference type="Pfam" id="PF10585">
    <property type="entry name" value="UBA_E1_SCCH"/>
    <property type="match status" value="1"/>
</dbReference>
<dbReference type="InterPro" id="IPR042449">
    <property type="entry name" value="Ub-E1_IAD_1"/>
</dbReference>
<dbReference type="Proteomes" id="UP000076842">
    <property type="component" value="Unassembled WGS sequence"/>
</dbReference>
<evidence type="ECO:0000313" key="12">
    <source>
        <dbReference type="EMBL" id="KZT52341.1"/>
    </source>
</evidence>
<evidence type="ECO:0000256" key="7">
    <source>
        <dbReference type="ARBA" id="ARBA00022840"/>
    </source>
</evidence>
<evidence type="ECO:0000259" key="10">
    <source>
        <dbReference type="Pfam" id="PF00899"/>
    </source>
</evidence>
<dbReference type="InterPro" id="IPR033127">
    <property type="entry name" value="UBQ-activ_enz_E1_Cys_AS"/>
</dbReference>
<keyword evidence="13" id="KW-1185">Reference proteome</keyword>
<dbReference type="InterPro" id="IPR035985">
    <property type="entry name" value="Ubiquitin-activating_enz"/>
</dbReference>
<dbReference type="InterPro" id="IPR023318">
    <property type="entry name" value="Ub_act_enz_dom_a_sf"/>
</dbReference>
<dbReference type="InterPro" id="IPR000594">
    <property type="entry name" value="ThiF_NAD_FAD-bd"/>
</dbReference>
<dbReference type="GO" id="GO:0016925">
    <property type="term" value="P:protein sumoylation"/>
    <property type="evidence" value="ECO:0007669"/>
    <property type="project" value="UniProtKB-UniPathway"/>
</dbReference>
<protein>
    <recommendedName>
        <fullName evidence="14">Ubiquitin-activating enzyme E1-like</fullName>
    </recommendedName>
</protein>
<keyword evidence="4" id="KW-0547">Nucleotide-binding</keyword>
<dbReference type="GO" id="GO:0019948">
    <property type="term" value="F:SUMO activating enzyme activity"/>
    <property type="evidence" value="ECO:0007669"/>
    <property type="project" value="TreeGrafter"/>
</dbReference>